<evidence type="ECO:0000313" key="2">
    <source>
        <dbReference type="EMBL" id="CAE7552642.1"/>
    </source>
</evidence>
<feature type="compositionally biased region" description="Polar residues" evidence="1">
    <location>
        <begin position="31"/>
        <end position="42"/>
    </location>
</feature>
<accession>A0A812U540</accession>
<name>A0A812U540_9DINO</name>
<dbReference type="OrthoDB" id="359706at2759"/>
<proteinExistence type="predicted"/>
<sequence>MAAGGDPVLHEEAVLHRVLNELPEPLPPGPTQSETPNATESQAVETLRRLLDDVHSYRGSARTGADKVSQYIAVLEDLNHRDELEQTMVTPDAEETDLSDPATGQAVQSIGSLQHDAGTCKPCAFFHKPKPGPRASSKGNKIGWIGCMAGEECTFCHICPPWEKKRRQKVMQQLAKAEKAAAVGTLPQRASARSAPDARCETSWAPSITLR</sequence>
<gene>
    <name evidence="2" type="ORF">SNAT2548_LOCUS31038</name>
</gene>
<dbReference type="EMBL" id="CAJNDS010002635">
    <property type="protein sequence ID" value="CAE7552642.1"/>
    <property type="molecule type" value="Genomic_DNA"/>
</dbReference>
<organism evidence="2 3">
    <name type="scientific">Symbiodinium natans</name>
    <dbReference type="NCBI Taxonomy" id="878477"/>
    <lineage>
        <taxon>Eukaryota</taxon>
        <taxon>Sar</taxon>
        <taxon>Alveolata</taxon>
        <taxon>Dinophyceae</taxon>
        <taxon>Suessiales</taxon>
        <taxon>Symbiodiniaceae</taxon>
        <taxon>Symbiodinium</taxon>
    </lineage>
</organism>
<dbReference type="Proteomes" id="UP000604046">
    <property type="component" value="Unassembled WGS sequence"/>
</dbReference>
<evidence type="ECO:0000256" key="1">
    <source>
        <dbReference type="SAM" id="MobiDB-lite"/>
    </source>
</evidence>
<reference evidence="2" key="1">
    <citation type="submission" date="2021-02" db="EMBL/GenBank/DDBJ databases">
        <authorList>
            <person name="Dougan E. K."/>
            <person name="Rhodes N."/>
            <person name="Thang M."/>
            <person name="Chan C."/>
        </authorList>
    </citation>
    <scope>NUCLEOTIDE SEQUENCE</scope>
</reference>
<keyword evidence="3" id="KW-1185">Reference proteome</keyword>
<evidence type="ECO:0008006" key="4">
    <source>
        <dbReference type="Google" id="ProtNLM"/>
    </source>
</evidence>
<evidence type="ECO:0000313" key="3">
    <source>
        <dbReference type="Proteomes" id="UP000604046"/>
    </source>
</evidence>
<protein>
    <recommendedName>
        <fullName evidence="4">C3H1-type domain-containing protein</fullName>
    </recommendedName>
</protein>
<comment type="caution">
    <text evidence="2">The sequence shown here is derived from an EMBL/GenBank/DDBJ whole genome shotgun (WGS) entry which is preliminary data.</text>
</comment>
<feature type="region of interest" description="Disordered" evidence="1">
    <location>
        <begin position="182"/>
        <end position="211"/>
    </location>
</feature>
<dbReference type="AlphaFoldDB" id="A0A812U540"/>
<feature type="region of interest" description="Disordered" evidence="1">
    <location>
        <begin position="19"/>
        <end position="42"/>
    </location>
</feature>